<dbReference type="AlphaFoldDB" id="A0A6N8HWR6"/>
<dbReference type="PANTHER" id="PTHR30573:SF0">
    <property type="entry name" value="QUINOLINATE SYNTHASE, CHLOROPLASTIC"/>
    <property type="match status" value="1"/>
</dbReference>
<dbReference type="InterPro" id="IPR003473">
    <property type="entry name" value="NadA"/>
</dbReference>
<dbReference type="OrthoDB" id="9801204at2"/>
<keyword evidence="9" id="KW-0411">Iron-sulfur</keyword>
<evidence type="ECO:0000256" key="2">
    <source>
        <dbReference type="ARBA" id="ARBA00005065"/>
    </source>
</evidence>
<keyword evidence="5" id="KW-0662">Pyridine nucleotide biosynthesis</keyword>
<evidence type="ECO:0000256" key="8">
    <source>
        <dbReference type="ARBA" id="ARBA00023004"/>
    </source>
</evidence>
<keyword evidence="6 11" id="KW-0808">Transferase</keyword>
<sequence length="305" mass="32890">MNDPELIHEINRLRKERDAVILAHNYQPPEIQEIADLVGDSFALSKAAAEIDRRVIVFCGVRFMAESAKILSPRKTVLQPAAGAGCPLADSVTVPQLRQARAAHPRAAVVCYINTSAAVKSECDICCTSSNAVRIARSVRKEEILFVPDCNLASYVAEAVPEKKVIPWSGSCAVHSRISSAGVAAARAAHPGAPLLVHPEVPAKIRNQADFTGSTAQIIGFAAGSDGREFIVGTEVGILEKLRSVRPDAAFYPLQGNLLCADMKKTTLQNVCDSLTSMKNEVKMPEELRQKAFVCLNRMMAAAEN</sequence>
<keyword evidence="7" id="KW-0479">Metal-binding</keyword>
<dbReference type="EMBL" id="VWXL01000020">
    <property type="protein sequence ID" value="MVB10182.1"/>
    <property type="molecule type" value="Genomic_DNA"/>
</dbReference>
<evidence type="ECO:0000256" key="10">
    <source>
        <dbReference type="NCBIfam" id="TIGR00550"/>
    </source>
</evidence>
<dbReference type="GO" id="GO:0051539">
    <property type="term" value="F:4 iron, 4 sulfur cluster binding"/>
    <property type="evidence" value="ECO:0007669"/>
    <property type="project" value="UniProtKB-KW"/>
</dbReference>
<evidence type="ECO:0000313" key="11">
    <source>
        <dbReference type="EMBL" id="MVB10182.1"/>
    </source>
</evidence>
<dbReference type="RefSeq" id="WP_156989906.1">
    <property type="nucleotide sequence ID" value="NZ_VWXL01000020.1"/>
</dbReference>
<dbReference type="GO" id="GO:0034628">
    <property type="term" value="P:'de novo' NAD+ biosynthetic process from L-aspartate"/>
    <property type="evidence" value="ECO:0007669"/>
    <property type="project" value="TreeGrafter"/>
</dbReference>
<accession>A0A6N8HWR6</accession>
<dbReference type="UniPathway" id="UPA00253">
    <property type="reaction ID" value="UER00327"/>
</dbReference>
<dbReference type="GO" id="GO:0008987">
    <property type="term" value="F:quinolinate synthetase A activity"/>
    <property type="evidence" value="ECO:0007669"/>
    <property type="project" value="UniProtKB-UniRule"/>
</dbReference>
<evidence type="ECO:0000256" key="1">
    <source>
        <dbReference type="ARBA" id="ARBA00001966"/>
    </source>
</evidence>
<evidence type="ECO:0000256" key="4">
    <source>
        <dbReference type="ARBA" id="ARBA00022485"/>
    </source>
</evidence>
<dbReference type="NCBIfam" id="NF006878">
    <property type="entry name" value="PRK09375.1-2"/>
    <property type="match status" value="1"/>
</dbReference>
<dbReference type="PANTHER" id="PTHR30573">
    <property type="entry name" value="QUINOLINATE SYNTHETASE A"/>
    <property type="match status" value="1"/>
</dbReference>
<dbReference type="NCBIfam" id="TIGR00550">
    <property type="entry name" value="nadA"/>
    <property type="match status" value="1"/>
</dbReference>
<comment type="pathway">
    <text evidence="2">Cofactor biosynthesis; NAD(+) biosynthesis; quinolinate from iminoaspartate: step 1/1.</text>
</comment>
<evidence type="ECO:0000256" key="3">
    <source>
        <dbReference type="ARBA" id="ARBA00012669"/>
    </source>
</evidence>
<evidence type="ECO:0000256" key="9">
    <source>
        <dbReference type="ARBA" id="ARBA00023014"/>
    </source>
</evidence>
<comment type="caution">
    <text evidence="11">The sequence shown here is derived from an EMBL/GenBank/DDBJ whole genome shotgun (WGS) entry which is preliminary data.</text>
</comment>
<keyword evidence="4" id="KW-0004">4Fe-4S</keyword>
<evidence type="ECO:0000256" key="6">
    <source>
        <dbReference type="ARBA" id="ARBA00022679"/>
    </source>
</evidence>
<proteinExistence type="predicted"/>
<evidence type="ECO:0000256" key="5">
    <source>
        <dbReference type="ARBA" id="ARBA00022642"/>
    </source>
</evidence>
<dbReference type="Gene3D" id="3.40.50.10800">
    <property type="entry name" value="NadA-like"/>
    <property type="match status" value="3"/>
</dbReference>
<dbReference type="EC" id="2.5.1.72" evidence="3 10"/>
<dbReference type="Pfam" id="PF02445">
    <property type="entry name" value="NadA"/>
    <property type="match status" value="1"/>
</dbReference>
<name>A0A6N8HWR6_9FIRM</name>
<gene>
    <name evidence="11" type="primary">nadA</name>
    <name evidence="11" type="ORF">CAFE_08600</name>
</gene>
<keyword evidence="8" id="KW-0408">Iron</keyword>
<evidence type="ECO:0000256" key="7">
    <source>
        <dbReference type="ARBA" id="ARBA00022723"/>
    </source>
</evidence>
<dbReference type="Proteomes" id="UP000469440">
    <property type="component" value="Unassembled WGS sequence"/>
</dbReference>
<organism evidence="11 12">
    <name type="scientific">Caproicibacter fermentans</name>
    <dbReference type="NCBI Taxonomy" id="2576756"/>
    <lineage>
        <taxon>Bacteria</taxon>
        <taxon>Bacillati</taxon>
        <taxon>Bacillota</taxon>
        <taxon>Clostridia</taxon>
        <taxon>Eubacteriales</taxon>
        <taxon>Acutalibacteraceae</taxon>
        <taxon>Caproicibacter</taxon>
    </lineage>
</organism>
<reference evidence="11 12" key="1">
    <citation type="submission" date="2019-09" db="EMBL/GenBank/DDBJ databases">
        <title>Genome sequence of Clostridium sp. EA1.</title>
        <authorList>
            <person name="Poehlein A."/>
            <person name="Bengelsdorf F.R."/>
            <person name="Daniel R."/>
        </authorList>
    </citation>
    <scope>NUCLEOTIDE SEQUENCE [LARGE SCALE GENOMIC DNA]</scope>
    <source>
        <strain evidence="11 12">EA1</strain>
    </source>
</reference>
<dbReference type="GO" id="GO:0046872">
    <property type="term" value="F:metal ion binding"/>
    <property type="evidence" value="ECO:0007669"/>
    <property type="project" value="UniProtKB-KW"/>
</dbReference>
<evidence type="ECO:0000313" key="12">
    <source>
        <dbReference type="Proteomes" id="UP000469440"/>
    </source>
</evidence>
<keyword evidence="12" id="KW-1185">Reference proteome</keyword>
<dbReference type="SUPFAM" id="SSF142754">
    <property type="entry name" value="NadA-like"/>
    <property type="match status" value="1"/>
</dbReference>
<protein>
    <recommendedName>
        <fullName evidence="3 10">Quinolinate synthase</fullName>
        <ecNumber evidence="3 10">2.5.1.72</ecNumber>
    </recommendedName>
</protein>
<dbReference type="InterPro" id="IPR036094">
    <property type="entry name" value="NadA_sf"/>
</dbReference>
<comment type="cofactor">
    <cofactor evidence="1">
        <name>[4Fe-4S] cluster</name>
        <dbReference type="ChEBI" id="CHEBI:49883"/>
    </cofactor>
</comment>